<dbReference type="InterPro" id="IPR012338">
    <property type="entry name" value="Beta-lactam/transpept-like"/>
</dbReference>
<keyword evidence="10" id="KW-0573">Peptidoglycan synthesis</keyword>
<evidence type="ECO:0000256" key="9">
    <source>
        <dbReference type="ARBA" id="ARBA00022960"/>
    </source>
</evidence>
<evidence type="ECO:0000256" key="15">
    <source>
        <dbReference type="SAM" id="Phobius"/>
    </source>
</evidence>
<evidence type="ECO:0000256" key="6">
    <source>
        <dbReference type="ARBA" id="ARBA00022670"/>
    </source>
</evidence>
<dbReference type="GO" id="GO:0008658">
    <property type="term" value="F:penicillin binding"/>
    <property type="evidence" value="ECO:0007669"/>
    <property type="project" value="InterPro"/>
</dbReference>
<keyword evidence="12 15" id="KW-0472">Membrane</keyword>
<dbReference type="PANTHER" id="PTHR30627">
    <property type="entry name" value="PEPTIDOGLYCAN D,D-TRANSPEPTIDASE"/>
    <property type="match status" value="1"/>
</dbReference>
<gene>
    <name evidence="18" type="primary">spoVD_1</name>
    <name evidence="18" type="ORF">VRLFYP33_01087</name>
</gene>
<proteinExistence type="inferred from homology"/>
<feature type="domain" description="Penicillin-binding protein dimerisation" evidence="17">
    <location>
        <begin position="57"/>
        <end position="229"/>
    </location>
</feature>
<keyword evidence="8" id="KW-0378">Hydrolase</keyword>
<dbReference type="PANTHER" id="PTHR30627:SF2">
    <property type="entry name" value="PEPTIDOGLYCAN D,D-TRANSPEPTIDASE MRDA"/>
    <property type="match status" value="1"/>
</dbReference>
<evidence type="ECO:0000256" key="14">
    <source>
        <dbReference type="SAM" id="MobiDB-lite"/>
    </source>
</evidence>
<keyword evidence="4" id="KW-1003">Cell membrane</keyword>
<dbReference type="Gene3D" id="3.90.1310.10">
    <property type="entry name" value="Penicillin-binding protein 2a (Domain 2)"/>
    <property type="match status" value="1"/>
</dbReference>
<keyword evidence="11 15" id="KW-1133">Transmembrane helix</keyword>
<evidence type="ECO:0000256" key="10">
    <source>
        <dbReference type="ARBA" id="ARBA00022984"/>
    </source>
</evidence>
<protein>
    <submittedName>
        <fullName evidence="18">Stage V sporulation protein D</fullName>
    </submittedName>
</protein>
<feature type="region of interest" description="Disordered" evidence="14">
    <location>
        <begin position="601"/>
        <end position="663"/>
    </location>
</feature>
<evidence type="ECO:0000256" key="1">
    <source>
        <dbReference type="ARBA" id="ARBA00004167"/>
    </source>
</evidence>
<evidence type="ECO:0000256" key="7">
    <source>
        <dbReference type="ARBA" id="ARBA00022692"/>
    </source>
</evidence>
<reference evidence="18" key="1">
    <citation type="submission" date="2019-11" db="EMBL/GenBank/DDBJ databases">
        <authorList>
            <person name="Feng L."/>
        </authorList>
    </citation>
    <scope>NUCLEOTIDE SEQUENCE</scope>
    <source>
        <strain evidence="18">VrattiLFYP33</strain>
    </source>
</reference>
<feature type="domain" description="Penicillin-binding protein transpeptidase" evidence="16">
    <location>
        <begin position="275"/>
        <end position="593"/>
    </location>
</feature>
<evidence type="ECO:0000256" key="13">
    <source>
        <dbReference type="ARBA" id="ARBA00023316"/>
    </source>
</evidence>
<evidence type="ECO:0000256" key="3">
    <source>
        <dbReference type="ARBA" id="ARBA00007171"/>
    </source>
</evidence>
<keyword evidence="7 15" id="KW-0812">Transmembrane</keyword>
<keyword evidence="13" id="KW-0961">Cell wall biogenesis/degradation</keyword>
<evidence type="ECO:0000259" key="17">
    <source>
        <dbReference type="Pfam" id="PF03717"/>
    </source>
</evidence>
<dbReference type="Pfam" id="PF03717">
    <property type="entry name" value="PBP_dimer"/>
    <property type="match status" value="1"/>
</dbReference>
<dbReference type="EMBL" id="CACRUX010000044">
    <property type="protein sequence ID" value="VYU03939.1"/>
    <property type="molecule type" value="Genomic_DNA"/>
</dbReference>
<comment type="subcellular location">
    <subcellularLocation>
        <location evidence="2">Cell membrane</location>
    </subcellularLocation>
    <subcellularLocation>
        <location evidence="1">Membrane</location>
        <topology evidence="1">Single-pass membrane protein</topology>
    </subcellularLocation>
</comment>
<feature type="transmembrane region" description="Helical" evidence="15">
    <location>
        <begin position="16"/>
        <end position="34"/>
    </location>
</feature>
<dbReference type="GO" id="GO:0009252">
    <property type="term" value="P:peptidoglycan biosynthetic process"/>
    <property type="evidence" value="ECO:0007669"/>
    <property type="project" value="UniProtKB-KW"/>
</dbReference>
<dbReference type="Pfam" id="PF00905">
    <property type="entry name" value="Transpeptidase"/>
    <property type="match status" value="1"/>
</dbReference>
<organism evidence="18">
    <name type="scientific">Veillonella ratti</name>
    <dbReference type="NCBI Taxonomy" id="103892"/>
    <lineage>
        <taxon>Bacteria</taxon>
        <taxon>Bacillati</taxon>
        <taxon>Bacillota</taxon>
        <taxon>Negativicutes</taxon>
        <taxon>Veillonellales</taxon>
        <taxon>Veillonellaceae</taxon>
        <taxon>Veillonella</taxon>
    </lineage>
</organism>
<evidence type="ECO:0000259" key="16">
    <source>
        <dbReference type="Pfam" id="PF00905"/>
    </source>
</evidence>
<keyword evidence="6" id="KW-0645">Protease</keyword>
<dbReference type="SUPFAM" id="SSF56601">
    <property type="entry name" value="beta-lactamase/transpeptidase-like"/>
    <property type="match status" value="1"/>
</dbReference>
<accession>A0A6N3BN18</accession>
<dbReference type="GO" id="GO:0071972">
    <property type="term" value="F:peptidoglycan L,D-transpeptidase activity"/>
    <property type="evidence" value="ECO:0007669"/>
    <property type="project" value="TreeGrafter"/>
</dbReference>
<dbReference type="GO" id="GO:0008360">
    <property type="term" value="P:regulation of cell shape"/>
    <property type="evidence" value="ECO:0007669"/>
    <property type="project" value="UniProtKB-KW"/>
</dbReference>
<dbReference type="InterPro" id="IPR050515">
    <property type="entry name" value="Beta-lactam/transpept"/>
</dbReference>
<sequence>MLEALYKKNKKGRFDALMYIVSAIFVILIIRLFYLQIMDGEYYHTKAEGNRLRMVSVTAARGVMYDRNGQIVAGSRPAYTVSIVPTGQDIDPGELNRLATMLNIKPDVIQSKIAAHKGGYEPIRLATDITMDRVTMIEEHRHELPGVTIDVEPLRYYPYDSLASQLFGYVGEVSEDELNELKAENPETPVGPGTILGRSGLEKMYDDVLRGIDGGKQVEVDATGRPVAEVGRKDTIPGRDIHLTIDLPLQKAAEKAVADQLASLRSQGIPAQGAAVVAMDPNTGAILAMVSAPGFNPNWFARGITSAQWNQLNNDPNHPFDNKVISGEYPPGSPFKIITGAAALELKKVTPNEMIFDSGRHWLIDKRNAEGEALGWLDFNTALAKSDNVYFYEMGNRVGIEELDRFAKLFGLGEKTGIKLYGESSGNLASPEYKRKVFDQDWYLGETFDAAIGQSFTLVTPIQMAMMMSEVANGGIRYQPYVVSRIDNSDGTPAEIFGPKKMGVLQVSKTVMDLIRNALRDVTAEGGTAGALFKGWPIEIAGKTGTAENSTGRDHGWFVAYAPYDKPRIVVVALVEQGSFGAGSAGPIVRDVLAEYFHINGAGTDNKNGTNGNGSSTGVNTNSAANNNSLGTTSTNTGNTANGSTAAGGDNSSNTAVTGPQQR</sequence>
<dbReference type="SUPFAM" id="SSF56519">
    <property type="entry name" value="Penicillin binding protein dimerisation domain"/>
    <property type="match status" value="1"/>
</dbReference>
<dbReference type="NCBIfam" id="TIGR03423">
    <property type="entry name" value="pbp2_mrdA"/>
    <property type="match status" value="1"/>
</dbReference>
<feature type="compositionally biased region" description="Low complexity" evidence="14">
    <location>
        <begin position="601"/>
        <end position="654"/>
    </location>
</feature>
<dbReference type="InterPro" id="IPR001460">
    <property type="entry name" value="PCN-bd_Tpept"/>
</dbReference>
<evidence type="ECO:0000256" key="5">
    <source>
        <dbReference type="ARBA" id="ARBA00022519"/>
    </source>
</evidence>
<evidence type="ECO:0000256" key="4">
    <source>
        <dbReference type="ARBA" id="ARBA00022475"/>
    </source>
</evidence>
<keyword evidence="5" id="KW-0997">Cell inner membrane</keyword>
<dbReference type="GO" id="GO:0009002">
    <property type="term" value="F:serine-type D-Ala-D-Ala carboxypeptidase activity"/>
    <property type="evidence" value="ECO:0007669"/>
    <property type="project" value="InterPro"/>
</dbReference>
<dbReference type="InterPro" id="IPR017790">
    <property type="entry name" value="Penicillin-binding_protein_2"/>
</dbReference>
<keyword evidence="9" id="KW-0133">Cell shape</keyword>
<dbReference type="GO" id="GO:0006508">
    <property type="term" value="P:proteolysis"/>
    <property type="evidence" value="ECO:0007669"/>
    <property type="project" value="UniProtKB-KW"/>
</dbReference>
<evidence type="ECO:0000256" key="11">
    <source>
        <dbReference type="ARBA" id="ARBA00022989"/>
    </source>
</evidence>
<evidence type="ECO:0000256" key="2">
    <source>
        <dbReference type="ARBA" id="ARBA00004236"/>
    </source>
</evidence>
<evidence type="ECO:0000256" key="8">
    <source>
        <dbReference type="ARBA" id="ARBA00022801"/>
    </source>
</evidence>
<evidence type="ECO:0000313" key="18">
    <source>
        <dbReference type="EMBL" id="VYU03939.1"/>
    </source>
</evidence>
<dbReference type="AlphaFoldDB" id="A0A6N3BN18"/>
<dbReference type="InterPro" id="IPR005311">
    <property type="entry name" value="PBP_dimer"/>
</dbReference>
<dbReference type="Gene3D" id="3.40.710.10">
    <property type="entry name" value="DD-peptidase/beta-lactamase superfamily"/>
    <property type="match status" value="1"/>
</dbReference>
<name>A0A6N3BN18_9FIRM</name>
<dbReference type="InterPro" id="IPR036138">
    <property type="entry name" value="PBP_dimer_sf"/>
</dbReference>
<evidence type="ECO:0000256" key="12">
    <source>
        <dbReference type="ARBA" id="ARBA00023136"/>
    </source>
</evidence>
<dbReference type="GO" id="GO:0005886">
    <property type="term" value="C:plasma membrane"/>
    <property type="evidence" value="ECO:0007669"/>
    <property type="project" value="UniProtKB-SubCell"/>
</dbReference>
<dbReference type="RefSeq" id="WP_021841681.1">
    <property type="nucleotide sequence ID" value="NZ_CACRUX010000044.1"/>
</dbReference>
<comment type="similarity">
    <text evidence="3">Belongs to the transpeptidase family.</text>
</comment>
<dbReference type="GO" id="GO:0071555">
    <property type="term" value="P:cell wall organization"/>
    <property type="evidence" value="ECO:0007669"/>
    <property type="project" value="UniProtKB-KW"/>
</dbReference>